<dbReference type="GO" id="GO:0005737">
    <property type="term" value="C:cytoplasm"/>
    <property type="evidence" value="ECO:0007669"/>
    <property type="project" value="UniProtKB-SubCell"/>
</dbReference>
<evidence type="ECO:0000256" key="12">
    <source>
        <dbReference type="HAMAP-Rule" id="MF_00176"/>
    </source>
</evidence>
<evidence type="ECO:0000256" key="10">
    <source>
        <dbReference type="ARBA" id="ARBA00047929"/>
    </source>
</evidence>
<dbReference type="GO" id="GO:0016260">
    <property type="term" value="P:selenocysteine biosynthetic process"/>
    <property type="evidence" value="ECO:0007669"/>
    <property type="project" value="UniProtKB-UniRule"/>
</dbReference>
<dbReference type="PIRSF" id="PIRSF001529">
    <property type="entry name" value="Ser-tRNA-synth_IIa"/>
    <property type="match status" value="1"/>
</dbReference>
<comment type="domain">
    <text evidence="12">Consists of two distinct domains, a catalytic core and a N-terminal extension that is involved in tRNA binding.</text>
</comment>
<feature type="binding site" evidence="13">
    <location>
        <position position="262"/>
    </location>
    <ligand>
        <name>L-serine</name>
        <dbReference type="ChEBI" id="CHEBI:33384"/>
    </ligand>
</feature>
<feature type="binding site" evidence="12 14">
    <location>
        <begin position="349"/>
        <end position="352"/>
    </location>
    <ligand>
        <name>ATP</name>
        <dbReference type="ChEBI" id="CHEBI:30616"/>
    </ligand>
</feature>
<dbReference type="UniPathway" id="UPA00906">
    <property type="reaction ID" value="UER00895"/>
</dbReference>
<dbReference type="PROSITE" id="PS50862">
    <property type="entry name" value="AA_TRNA_LIGASE_II"/>
    <property type="match status" value="1"/>
</dbReference>
<comment type="catalytic activity">
    <reaction evidence="11 12">
        <text>tRNA(Ser) + L-serine + ATP = L-seryl-tRNA(Ser) + AMP + diphosphate + H(+)</text>
        <dbReference type="Rhea" id="RHEA:12292"/>
        <dbReference type="Rhea" id="RHEA-COMP:9669"/>
        <dbReference type="Rhea" id="RHEA-COMP:9703"/>
        <dbReference type="ChEBI" id="CHEBI:15378"/>
        <dbReference type="ChEBI" id="CHEBI:30616"/>
        <dbReference type="ChEBI" id="CHEBI:33019"/>
        <dbReference type="ChEBI" id="CHEBI:33384"/>
        <dbReference type="ChEBI" id="CHEBI:78442"/>
        <dbReference type="ChEBI" id="CHEBI:78533"/>
        <dbReference type="ChEBI" id="CHEBI:456215"/>
        <dbReference type="EC" id="6.1.1.11"/>
    </reaction>
</comment>
<comment type="caution">
    <text evidence="17">The sequence shown here is derived from an EMBL/GenBank/DDBJ whole genome shotgun (WGS) entry which is preliminary data.</text>
</comment>
<dbReference type="CDD" id="cd00770">
    <property type="entry name" value="SerRS_core"/>
    <property type="match status" value="1"/>
</dbReference>
<feature type="binding site" evidence="12 13">
    <location>
        <position position="285"/>
    </location>
    <ligand>
        <name>L-serine</name>
        <dbReference type="ChEBI" id="CHEBI:33384"/>
    </ligand>
</feature>
<keyword evidence="7 12" id="KW-0067">ATP-binding</keyword>
<dbReference type="GO" id="GO:0005524">
    <property type="term" value="F:ATP binding"/>
    <property type="evidence" value="ECO:0007669"/>
    <property type="project" value="UniProtKB-UniRule"/>
</dbReference>
<evidence type="ECO:0000256" key="14">
    <source>
        <dbReference type="PIRSR" id="PIRSR001529-2"/>
    </source>
</evidence>
<dbReference type="EMBL" id="DSFP01000040">
    <property type="protein sequence ID" value="HEW46020.1"/>
    <property type="molecule type" value="Genomic_DNA"/>
</dbReference>
<feature type="binding site" evidence="13">
    <location>
        <position position="231"/>
    </location>
    <ligand>
        <name>L-serine</name>
        <dbReference type="ChEBI" id="CHEBI:33384"/>
    </ligand>
</feature>
<comment type="function">
    <text evidence="12">Catalyzes the attachment of serine to tRNA(Ser). Is also able to aminoacylate tRNA(Sec) with serine, to form the misacylated tRNA L-seryl-tRNA(Sec), which will be further converted into selenocysteinyl-tRNA(Sec).</text>
</comment>
<dbReference type="InterPro" id="IPR002314">
    <property type="entry name" value="aa-tRNA-synt_IIb"/>
</dbReference>
<dbReference type="HAMAP" id="MF_00176">
    <property type="entry name" value="Ser_tRNA_synth_type1"/>
    <property type="match status" value="1"/>
</dbReference>
<comment type="caution">
    <text evidence="12">Lacks conserved residue(s) required for the propagation of feature annotation.</text>
</comment>
<feature type="binding site" evidence="12">
    <location>
        <begin position="231"/>
        <end position="233"/>
    </location>
    <ligand>
        <name>L-serine</name>
        <dbReference type="ChEBI" id="CHEBI:33384"/>
    </ligand>
</feature>
<evidence type="ECO:0000256" key="8">
    <source>
        <dbReference type="ARBA" id="ARBA00022917"/>
    </source>
</evidence>
<dbReference type="AlphaFoldDB" id="A0A7C2V3G3"/>
<comment type="similarity">
    <text evidence="3 12">Belongs to the class-II aminoacyl-tRNA synthetase family. Type-1 seryl-tRNA synthetase subfamily.</text>
</comment>
<reference evidence="17" key="1">
    <citation type="journal article" date="2020" name="mSystems">
        <title>Genome- and Community-Level Interaction Insights into Carbon Utilization and Element Cycling Functions of Hydrothermarchaeota in Hydrothermal Sediment.</title>
        <authorList>
            <person name="Zhou Z."/>
            <person name="Liu Y."/>
            <person name="Xu W."/>
            <person name="Pan J."/>
            <person name="Luo Z.H."/>
            <person name="Li M."/>
        </authorList>
    </citation>
    <scope>NUCLEOTIDE SEQUENCE [LARGE SCALE GENOMIC DNA]</scope>
    <source>
        <strain evidence="17">SpSt-132</strain>
    </source>
</reference>
<dbReference type="NCBIfam" id="TIGR00414">
    <property type="entry name" value="serS"/>
    <property type="match status" value="1"/>
</dbReference>
<dbReference type="GO" id="GO:0004828">
    <property type="term" value="F:serine-tRNA ligase activity"/>
    <property type="evidence" value="ECO:0007669"/>
    <property type="project" value="UniProtKB-UniRule"/>
</dbReference>
<evidence type="ECO:0000313" key="17">
    <source>
        <dbReference type="EMBL" id="HEW46020.1"/>
    </source>
</evidence>
<dbReference type="PANTHER" id="PTHR43697">
    <property type="entry name" value="SERYL-TRNA SYNTHETASE"/>
    <property type="match status" value="1"/>
</dbReference>
<evidence type="ECO:0000256" key="9">
    <source>
        <dbReference type="ARBA" id="ARBA00023146"/>
    </source>
</evidence>
<evidence type="ECO:0000259" key="16">
    <source>
        <dbReference type="PROSITE" id="PS50862"/>
    </source>
</evidence>
<organism evidence="17">
    <name type="scientific">Hydrogenobacter sp</name>
    <dbReference type="NCBI Taxonomy" id="2152829"/>
    <lineage>
        <taxon>Bacteria</taxon>
        <taxon>Pseudomonadati</taxon>
        <taxon>Aquificota</taxon>
        <taxon>Aquificia</taxon>
        <taxon>Aquificales</taxon>
        <taxon>Aquificaceae</taxon>
        <taxon>Hydrogenobacter</taxon>
    </lineage>
</organism>
<dbReference type="InterPro" id="IPR045864">
    <property type="entry name" value="aa-tRNA-synth_II/BPL/LPL"/>
</dbReference>
<evidence type="ECO:0000256" key="5">
    <source>
        <dbReference type="ARBA" id="ARBA00022598"/>
    </source>
</evidence>
<evidence type="ECO:0000256" key="3">
    <source>
        <dbReference type="ARBA" id="ARBA00010728"/>
    </source>
</evidence>
<evidence type="ECO:0000256" key="4">
    <source>
        <dbReference type="ARBA" id="ARBA00022490"/>
    </source>
</evidence>
<dbReference type="GO" id="GO:0006434">
    <property type="term" value="P:seryl-tRNA aminoacylation"/>
    <property type="evidence" value="ECO:0007669"/>
    <property type="project" value="UniProtKB-UniRule"/>
</dbReference>
<feature type="binding site" evidence="12 14">
    <location>
        <begin position="262"/>
        <end position="264"/>
    </location>
    <ligand>
        <name>ATP</name>
        <dbReference type="ChEBI" id="CHEBI:30616"/>
    </ligand>
</feature>
<keyword evidence="5 12" id="KW-0436">Ligase</keyword>
<dbReference type="InterPro" id="IPR010978">
    <property type="entry name" value="tRNA-bd_arm"/>
</dbReference>
<comment type="subcellular location">
    <subcellularLocation>
        <location evidence="1 12">Cytoplasm</location>
    </subcellularLocation>
</comment>
<evidence type="ECO:0000256" key="7">
    <source>
        <dbReference type="ARBA" id="ARBA00022840"/>
    </source>
</evidence>
<comment type="pathway">
    <text evidence="2 12">Aminoacyl-tRNA biosynthesis; selenocysteinyl-tRNA(Sec) biosynthesis; L-seryl-tRNA(Sec) from L-serine and tRNA(Sec): step 1/1.</text>
</comment>
<dbReference type="InterPro" id="IPR042103">
    <property type="entry name" value="SerRS_1_N_sf"/>
</dbReference>
<dbReference type="InterPro" id="IPR015866">
    <property type="entry name" value="Ser-tRNA-synth_1_N"/>
</dbReference>
<gene>
    <name evidence="12" type="primary">serS</name>
    <name evidence="17" type="ORF">ENO47_05035</name>
</gene>
<keyword evidence="9 12" id="KW-0030">Aminoacyl-tRNA synthetase</keyword>
<evidence type="ECO:0000256" key="6">
    <source>
        <dbReference type="ARBA" id="ARBA00022741"/>
    </source>
</evidence>
<keyword evidence="4 12" id="KW-0963">Cytoplasm</keyword>
<dbReference type="SUPFAM" id="SSF55681">
    <property type="entry name" value="Class II aaRS and biotin synthetases"/>
    <property type="match status" value="1"/>
</dbReference>
<keyword evidence="6 12" id="KW-0547">Nucleotide-binding</keyword>
<keyword evidence="8 12" id="KW-0648">Protein biosynthesis</keyword>
<comment type="subunit">
    <text evidence="12">Homodimer. The tRNA molecule binds across the dimer.</text>
</comment>
<dbReference type="Pfam" id="PF00587">
    <property type="entry name" value="tRNA-synt_2b"/>
    <property type="match status" value="1"/>
</dbReference>
<dbReference type="SUPFAM" id="SSF46589">
    <property type="entry name" value="tRNA-binding arm"/>
    <property type="match status" value="1"/>
</dbReference>
<dbReference type="PANTHER" id="PTHR43697:SF1">
    <property type="entry name" value="SERINE--TRNA LIGASE"/>
    <property type="match status" value="1"/>
</dbReference>
<comment type="catalytic activity">
    <reaction evidence="10 12">
        <text>tRNA(Sec) + L-serine + ATP = L-seryl-tRNA(Sec) + AMP + diphosphate + H(+)</text>
        <dbReference type="Rhea" id="RHEA:42580"/>
        <dbReference type="Rhea" id="RHEA-COMP:9742"/>
        <dbReference type="Rhea" id="RHEA-COMP:10128"/>
        <dbReference type="ChEBI" id="CHEBI:15378"/>
        <dbReference type="ChEBI" id="CHEBI:30616"/>
        <dbReference type="ChEBI" id="CHEBI:33019"/>
        <dbReference type="ChEBI" id="CHEBI:33384"/>
        <dbReference type="ChEBI" id="CHEBI:78442"/>
        <dbReference type="ChEBI" id="CHEBI:78533"/>
        <dbReference type="ChEBI" id="CHEBI:456215"/>
        <dbReference type="EC" id="6.1.1.11"/>
    </reaction>
</comment>
<dbReference type="Pfam" id="PF02403">
    <property type="entry name" value="Seryl_tRNA_N"/>
    <property type="match status" value="1"/>
</dbReference>
<dbReference type="Gene3D" id="3.30.930.10">
    <property type="entry name" value="Bira Bifunctional Protein, Domain 2"/>
    <property type="match status" value="1"/>
</dbReference>
<proteinExistence type="inferred from homology"/>
<dbReference type="InterPro" id="IPR002317">
    <property type="entry name" value="Ser-tRNA-ligase_type_1"/>
</dbReference>
<feature type="binding site" evidence="12">
    <location>
        <position position="384"/>
    </location>
    <ligand>
        <name>L-serine</name>
        <dbReference type="ChEBI" id="CHEBI:33384"/>
    </ligand>
</feature>
<evidence type="ECO:0000256" key="2">
    <source>
        <dbReference type="ARBA" id="ARBA00005045"/>
    </source>
</evidence>
<accession>A0A7C2V3G3</accession>
<dbReference type="InterPro" id="IPR006195">
    <property type="entry name" value="aa-tRNA-synth_II"/>
</dbReference>
<evidence type="ECO:0000256" key="1">
    <source>
        <dbReference type="ARBA" id="ARBA00004496"/>
    </source>
</evidence>
<evidence type="ECO:0000256" key="15">
    <source>
        <dbReference type="SAM" id="Coils"/>
    </source>
</evidence>
<name>A0A7C2V3G3_9AQUI</name>
<feature type="domain" description="Aminoacyl-transfer RNA synthetases class-II family profile" evidence="16">
    <location>
        <begin position="173"/>
        <end position="409"/>
    </location>
</feature>
<dbReference type="InterPro" id="IPR033729">
    <property type="entry name" value="SerRS_core"/>
</dbReference>
<sequence>MLDLELIRKNPEFVKERLKTRGEGFEELVDKVMELDHERRSILRELESLRAERNAKSKEIGMLKRKGEDTSSLEEEVKKIKESIEAYEEKLASVEEKLRDLMLRIPNLPHKSVPIGKDESENVEVRRWGKPKDFSFEPRPHWEIGERLGIFDFERAGKISGSRFVILKDWGAKLERALINFMLDLHSRKGYKEVWPPHLVRPEILVGTGQLPKFEEELYKCERDNLYLIPTAEVPLTNLYRDEILSEEDLPIYMVSYTPCYRREAGSYGKDVRGIIRQHQFNKVELVKIVKPEHSYEELERLTADAEDVLRLLELPYRVVLLCTGDMGFASAKTYDIEVWFPSQGRYREISSCSNCEDFQARRMNTRYRDAQGKLHFVHTLNGSGLAIGRTLAAILENYQQEDGSVVVPEALRDYLKIDIIRP</sequence>
<dbReference type="EC" id="6.1.1.11" evidence="12"/>
<protein>
    <recommendedName>
        <fullName evidence="12">Serine--tRNA ligase</fullName>
        <ecNumber evidence="12">6.1.1.11</ecNumber>
    </recommendedName>
    <alternativeName>
        <fullName evidence="12">Seryl-tRNA synthetase</fullName>
        <shortName evidence="12">SerRS</shortName>
    </alternativeName>
    <alternativeName>
        <fullName evidence="12">Seryl-tRNA(Ser/Sec) synthetase</fullName>
    </alternativeName>
</protein>
<dbReference type="Gene3D" id="1.10.287.40">
    <property type="entry name" value="Serine-tRNA synthetase, tRNA binding domain"/>
    <property type="match status" value="1"/>
</dbReference>
<feature type="binding site" evidence="13">
    <location>
        <position position="382"/>
    </location>
    <ligand>
        <name>L-serine</name>
        <dbReference type="ChEBI" id="CHEBI:33384"/>
    </ligand>
</feature>
<evidence type="ECO:0000256" key="13">
    <source>
        <dbReference type="PIRSR" id="PIRSR001529-1"/>
    </source>
</evidence>
<evidence type="ECO:0000256" key="11">
    <source>
        <dbReference type="ARBA" id="ARBA00048823"/>
    </source>
</evidence>
<feature type="coiled-coil region" evidence="15">
    <location>
        <begin position="32"/>
        <end position="104"/>
    </location>
</feature>
<dbReference type="PRINTS" id="PR00981">
    <property type="entry name" value="TRNASYNTHSER"/>
</dbReference>
<keyword evidence="15" id="KW-0175">Coiled coil</keyword>